<dbReference type="InterPro" id="IPR036157">
    <property type="entry name" value="dUTPase-like_sf"/>
</dbReference>
<feature type="compositionally biased region" description="Basic and acidic residues" evidence="1">
    <location>
        <begin position="618"/>
        <end position="635"/>
    </location>
</feature>
<protein>
    <submittedName>
        <fullName evidence="2">Uncharacterized protein</fullName>
    </submittedName>
</protein>
<feature type="region of interest" description="Disordered" evidence="1">
    <location>
        <begin position="609"/>
        <end position="635"/>
    </location>
</feature>
<feature type="compositionally biased region" description="Polar residues" evidence="1">
    <location>
        <begin position="7"/>
        <end position="40"/>
    </location>
</feature>
<keyword evidence="3" id="KW-1185">Reference proteome</keyword>
<dbReference type="EMBL" id="CAXLJM020000072">
    <property type="protein sequence ID" value="CAL8127895.1"/>
    <property type="molecule type" value="Genomic_DNA"/>
</dbReference>
<proteinExistence type="predicted"/>
<feature type="region of interest" description="Disordered" evidence="1">
    <location>
        <begin position="1"/>
        <end position="40"/>
    </location>
</feature>
<evidence type="ECO:0000313" key="3">
    <source>
        <dbReference type="Proteomes" id="UP001642540"/>
    </source>
</evidence>
<organism evidence="2 3">
    <name type="scientific">Orchesella dallaii</name>
    <dbReference type="NCBI Taxonomy" id="48710"/>
    <lineage>
        <taxon>Eukaryota</taxon>
        <taxon>Metazoa</taxon>
        <taxon>Ecdysozoa</taxon>
        <taxon>Arthropoda</taxon>
        <taxon>Hexapoda</taxon>
        <taxon>Collembola</taxon>
        <taxon>Entomobryomorpha</taxon>
        <taxon>Entomobryoidea</taxon>
        <taxon>Orchesellidae</taxon>
        <taxon>Orchesellinae</taxon>
        <taxon>Orchesella</taxon>
    </lineage>
</organism>
<dbReference type="Proteomes" id="UP001642540">
    <property type="component" value="Unassembled WGS sequence"/>
</dbReference>
<comment type="caution">
    <text evidence="2">The sequence shown here is derived from an EMBL/GenBank/DDBJ whole genome shotgun (WGS) entry which is preliminary data.</text>
</comment>
<name>A0ABP1RGT6_9HEXA</name>
<accession>A0ABP1RGT6</accession>
<dbReference type="SUPFAM" id="SSF51283">
    <property type="entry name" value="dUTPase-like"/>
    <property type="match status" value="1"/>
</dbReference>
<sequence>MDPRLPKNTNLPSNVKDGNNNSVSDDTVLSPSSTPFQEPSDTTFSVLATAVNVLETPPVLETPSVENHMKTGGVNLKGFEKVHVGLSSQEDNTGASFNIGKADTEEPDLKLTVLGQAIEFQRQQAGTALQVMSGTVTELGKRLGALATPVTRLTKSNLLALSELLSDLTDTLDPLTEFVDEMLELTDSMRRHPDDACRHIDQYFDSIQSITHDAELIKKCRKYSMPNNGAPIESEFFGKPHRREPEPSDKITALLARLDVSEILRKISRPVDTGFGGTPEYRHKRSDRPDEAKFRKTMNEVICDAYLRYTDEQNKADHIKEQFKKLAETESAPTSAMASNEITHNRIGELGSNKQISDIGGLKLKRILNTNTSDIKRAKPDEDLKLPLKVTQSNIQNLIPEVGKIEPMDVTGDSAFNNELHYNPSVPILERQVCYAVTTKDGTKLLKACPYETAWVVTAIETIQILPGASGVIDTGILLYIGENVYMHVEGLHGQDYVVNGAVLDEVDSGKLKVIVTNPFPNRTLHVNKGDIVANVLFHEVGFPHPIQTKLEDLQCFLNHLTDKRHPNRFPKCTQESGPVYFPVAQPPIFSTLDENNSKPPVSGFTPVIDFPSPTKNNHSEESSEHTTDTSDTSKIDLVPKVEISDLVQPNAELCDVVQIPSEYARKELYEAVSPGILAAVEDNKDTPIKLEPMQTEPLDLAHRNDTECYDVADEVSYEIADIDIDMLEVLDSFSSGTPSTHRGKSIWETAGSDDDDDSGFGTSTHEKKIPKRN</sequence>
<dbReference type="Gene3D" id="2.70.40.10">
    <property type="match status" value="1"/>
</dbReference>
<evidence type="ECO:0000256" key="1">
    <source>
        <dbReference type="SAM" id="MobiDB-lite"/>
    </source>
</evidence>
<evidence type="ECO:0000313" key="2">
    <source>
        <dbReference type="EMBL" id="CAL8127895.1"/>
    </source>
</evidence>
<gene>
    <name evidence="2" type="ORF">ODALV1_LOCUS22003</name>
</gene>
<feature type="region of interest" description="Disordered" evidence="1">
    <location>
        <begin position="736"/>
        <end position="774"/>
    </location>
</feature>
<reference evidence="2 3" key="1">
    <citation type="submission" date="2024-08" db="EMBL/GenBank/DDBJ databases">
        <authorList>
            <person name="Cucini C."/>
            <person name="Frati F."/>
        </authorList>
    </citation>
    <scope>NUCLEOTIDE SEQUENCE [LARGE SCALE GENOMIC DNA]</scope>
</reference>